<dbReference type="InterPro" id="IPR001873">
    <property type="entry name" value="ENaC"/>
</dbReference>
<evidence type="ECO:0000256" key="9">
    <source>
        <dbReference type="ARBA" id="ARBA00023136"/>
    </source>
</evidence>
<evidence type="ECO:0000256" key="3">
    <source>
        <dbReference type="ARBA" id="ARBA00022448"/>
    </source>
</evidence>
<dbReference type="Pfam" id="PF00858">
    <property type="entry name" value="ASC"/>
    <property type="match status" value="1"/>
</dbReference>
<evidence type="ECO:0000256" key="4">
    <source>
        <dbReference type="ARBA" id="ARBA00022461"/>
    </source>
</evidence>
<dbReference type="GO" id="GO:0015280">
    <property type="term" value="F:ligand-gated sodium channel activity"/>
    <property type="evidence" value="ECO:0007669"/>
    <property type="project" value="TreeGrafter"/>
</dbReference>
<evidence type="ECO:0000256" key="1">
    <source>
        <dbReference type="ARBA" id="ARBA00004141"/>
    </source>
</evidence>
<evidence type="ECO:0000313" key="14">
    <source>
        <dbReference type="EMBL" id="CAG9769093.1"/>
    </source>
</evidence>
<evidence type="ECO:0000256" key="5">
    <source>
        <dbReference type="ARBA" id="ARBA00022692"/>
    </source>
</evidence>
<protein>
    <recommendedName>
        <fullName evidence="16">Sodium channel protein Nach</fullName>
    </recommendedName>
</protein>
<keyword evidence="11 12" id="KW-0407">Ion channel</keyword>
<dbReference type="PANTHER" id="PTHR11690:SF253">
    <property type="entry name" value="PICKPOCKET 18-RELATED"/>
    <property type="match status" value="1"/>
</dbReference>
<keyword evidence="3 12" id="KW-0813">Transport</keyword>
<dbReference type="PANTHER" id="PTHR11690">
    <property type="entry name" value="AMILORIDE-SENSITIVE SODIUM CHANNEL-RELATED"/>
    <property type="match status" value="1"/>
</dbReference>
<evidence type="ECO:0000256" key="10">
    <source>
        <dbReference type="ARBA" id="ARBA00023201"/>
    </source>
</evidence>
<dbReference type="GO" id="GO:0005886">
    <property type="term" value="C:plasma membrane"/>
    <property type="evidence" value="ECO:0007669"/>
    <property type="project" value="TreeGrafter"/>
</dbReference>
<evidence type="ECO:0000256" key="6">
    <source>
        <dbReference type="ARBA" id="ARBA00022989"/>
    </source>
</evidence>
<feature type="transmembrane region" description="Helical" evidence="13">
    <location>
        <begin position="211"/>
        <end position="238"/>
    </location>
</feature>
<evidence type="ECO:0000256" key="2">
    <source>
        <dbReference type="ARBA" id="ARBA00007193"/>
    </source>
</evidence>
<dbReference type="OrthoDB" id="6436100at2759"/>
<keyword evidence="8 12" id="KW-0406">Ion transport</keyword>
<keyword evidence="15" id="KW-1185">Reference proteome</keyword>
<keyword evidence="7" id="KW-0915">Sodium</keyword>
<evidence type="ECO:0000313" key="15">
    <source>
        <dbReference type="Proteomes" id="UP001152799"/>
    </source>
</evidence>
<evidence type="ECO:0000256" key="7">
    <source>
        <dbReference type="ARBA" id="ARBA00023053"/>
    </source>
</evidence>
<gene>
    <name evidence="14" type="ORF">CEUTPL_LOCUS9609</name>
</gene>
<keyword evidence="4 12" id="KW-0894">Sodium channel</keyword>
<dbReference type="Proteomes" id="UP001152799">
    <property type="component" value="Chromosome 5"/>
</dbReference>
<evidence type="ECO:0008006" key="16">
    <source>
        <dbReference type="Google" id="ProtNLM"/>
    </source>
</evidence>
<dbReference type="Gene3D" id="1.10.287.770">
    <property type="entry name" value="YojJ-like"/>
    <property type="match status" value="1"/>
</dbReference>
<name>A0A9N9MU31_9CUCU</name>
<organism evidence="14 15">
    <name type="scientific">Ceutorhynchus assimilis</name>
    <name type="common">cabbage seed weevil</name>
    <dbReference type="NCBI Taxonomy" id="467358"/>
    <lineage>
        <taxon>Eukaryota</taxon>
        <taxon>Metazoa</taxon>
        <taxon>Ecdysozoa</taxon>
        <taxon>Arthropoda</taxon>
        <taxon>Hexapoda</taxon>
        <taxon>Insecta</taxon>
        <taxon>Pterygota</taxon>
        <taxon>Neoptera</taxon>
        <taxon>Endopterygota</taxon>
        <taxon>Coleoptera</taxon>
        <taxon>Polyphaga</taxon>
        <taxon>Cucujiformia</taxon>
        <taxon>Curculionidae</taxon>
        <taxon>Ceutorhynchinae</taxon>
        <taxon>Ceutorhynchus</taxon>
    </lineage>
</organism>
<dbReference type="EMBL" id="OU892281">
    <property type="protein sequence ID" value="CAG9769093.1"/>
    <property type="molecule type" value="Genomic_DNA"/>
</dbReference>
<sequence>MATRGCLLKIFLPGDFPDLSSGSLRQIIVQEKSEVFINVEANTLKTFPQVRALPKEQRKCKFSYEEETEFGHYTSSNCFVSCKLKSIRLLCNCVPFMMPLSNKSDMDMCNLVDIPCLSRYKGKWLRYYPFETVEKGGLNLDFEDSLSCSGCLPNCNDVLYSIDTNYIEFYSEDFDNNYPNSSRIHVFSNKAFTNHYKKFLTVTWYESLSTFGGIVSLLLGMSIINFVEIALLLVKLLVFKIKML</sequence>
<reference evidence="14" key="1">
    <citation type="submission" date="2022-01" db="EMBL/GenBank/DDBJ databases">
        <authorList>
            <person name="King R."/>
        </authorList>
    </citation>
    <scope>NUCLEOTIDE SEQUENCE</scope>
</reference>
<proteinExistence type="inferred from homology"/>
<accession>A0A9N9MU31</accession>
<keyword evidence="5 12" id="KW-0812">Transmembrane</keyword>
<evidence type="ECO:0000256" key="13">
    <source>
        <dbReference type="SAM" id="Phobius"/>
    </source>
</evidence>
<comment type="subcellular location">
    <subcellularLocation>
        <location evidence="1">Membrane</location>
        <topology evidence="1">Multi-pass membrane protein</topology>
    </subcellularLocation>
</comment>
<evidence type="ECO:0000256" key="8">
    <source>
        <dbReference type="ARBA" id="ARBA00023065"/>
    </source>
</evidence>
<keyword evidence="10 12" id="KW-0739">Sodium transport</keyword>
<keyword evidence="6 13" id="KW-1133">Transmembrane helix</keyword>
<evidence type="ECO:0000256" key="11">
    <source>
        <dbReference type="ARBA" id="ARBA00023303"/>
    </source>
</evidence>
<evidence type="ECO:0000256" key="12">
    <source>
        <dbReference type="RuleBase" id="RU000679"/>
    </source>
</evidence>
<keyword evidence="9 13" id="KW-0472">Membrane</keyword>
<dbReference type="Gene3D" id="1.10.287.820">
    <property type="entry name" value="Acid-sensing ion channel domain"/>
    <property type="match status" value="1"/>
</dbReference>
<dbReference type="AlphaFoldDB" id="A0A9N9MU31"/>
<comment type="similarity">
    <text evidence="2 12">Belongs to the amiloride-sensitive sodium channel (TC 1.A.6) family.</text>
</comment>